<dbReference type="PANTHER" id="PTHR43403">
    <property type="entry name" value="NAD-SPECIFIC GLUTAMATE DEHYDROGENASE"/>
    <property type="match status" value="1"/>
</dbReference>
<evidence type="ECO:0000259" key="5">
    <source>
        <dbReference type="Pfam" id="PF21076"/>
    </source>
</evidence>
<name>Q0A4W8_ALKEH</name>
<dbReference type="InterPro" id="IPR024727">
    <property type="entry name" value="NAD_Glu_DH_N_ACT1"/>
</dbReference>
<feature type="domain" description="NAD-specific glutamate dehydrogenase C-terminal" evidence="3">
    <location>
        <begin position="1269"/>
        <end position="1605"/>
    </location>
</feature>
<dbReference type="GO" id="GO:0004352">
    <property type="term" value="F:glutamate dehydrogenase (NAD+) activity"/>
    <property type="evidence" value="ECO:0007669"/>
    <property type="project" value="UniProtKB-EC"/>
</dbReference>
<dbReference type="Pfam" id="PF21075">
    <property type="entry name" value="GDH_ACT1"/>
    <property type="match status" value="1"/>
</dbReference>
<dbReference type="InterPro" id="IPR036291">
    <property type="entry name" value="NAD(P)-bd_dom_sf"/>
</dbReference>
<dbReference type="Pfam" id="PF21073">
    <property type="entry name" value="GDH_HM1"/>
    <property type="match status" value="1"/>
</dbReference>
<organism evidence="7 8">
    <name type="scientific">Alkalilimnicola ehrlichii (strain ATCC BAA-1101 / DSM 17681 / MLHE-1)</name>
    <dbReference type="NCBI Taxonomy" id="187272"/>
    <lineage>
        <taxon>Bacteria</taxon>
        <taxon>Pseudomonadati</taxon>
        <taxon>Pseudomonadota</taxon>
        <taxon>Gammaproteobacteria</taxon>
        <taxon>Chromatiales</taxon>
        <taxon>Ectothiorhodospiraceae</taxon>
        <taxon>Alkalilimnicola</taxon>
    </lineage>
</organism>
<dbReference type="InterPro" id="IPR049058">
    <property type="entry name" value="NAD_Glu_DH_HM2"/>
</dbReference>
<feature type="domain" description="NAD-glutamate dehydrogenase N-terminal ACT1" evidence="4">
    <location>
        <begin position="40"/>
        <end position="184"/>
    </location>
</feature>
<dbReference type="Pfam" id="PF21076">
    <property type="entry name" value="GDH_ACT2"/>
    <property type="match status" value="1"/>
</dbReference>
<feature type="domain" description="NAD-glutamate dehydrogenase catalytic" evidence="2">
    <location>
        <begin position="731"/>
        <end position="1223"/>
    </location>
</feature>
<evidence type="ECO:0000259" key="6">
    <source>
        <dbReference type="Pfam" id="PF21077"/>
    </source>
</evidence>
<evidence type="ECO:0000256" key="1">
    <source>
        <dbReference type="ARBA" id="ARBA00023002"/>
    </source>
</evidence>
<dbReference type="Pfam" id="PF05088">
    <property type="entry name" value="Bac_GDH_CD"/>
    <property type="match status" value="1"/>
</dbReference>
<gene>
    <name evidence="7" type="ordered locus">Mlg_2779</name>
</gene>
<evidence type="ECO:0000259" key="3">
    <source>
        <dbReference type="Pfam" id="PF21074"/>
    </source>
</evidence>
<evidence type="ECO:0000259" key="2">
    <source>
        <dbReference type="Pfam" id="PF05088"/>
    </source>
</evidence>
<dbReference type="Gene3D" id="3.40.50.720">
    <property type="entry name" value="NAD(P)-binding Rossmann-like Domain"/>
    <property type="match status" value="1"/>
</dbReference>
<dbReference type="PIRSF" id="PIRSF036761">
    <property type="entry name" value="GDH_Mll4104"/>
    <property type="match status" value="1"/>
</dbReference>
<dbReference type="Pfam" id="PF21078">
    <property type="entry name" value="GDH_HM3"/>
    <property type="match status" value="1"/>
</dbReference>
<dbReference type="SUPFAM" id="SSF51735">
    <property type="entry name" value="NAD(P)-binding Rossmann-fold domains"/>
    <property type="match status" value="1"/>
</dbReference>
<evidence type="ECO:0000259" key="4">
    <source>
        <dbReference type="Pfam" id="PF21075"/>
    </source>
</evidence>
<dbReference type="SUPFAM" id="SSF53223">
    <property type="entry name" value="Aminoacid dehydrogenase-like, N-terminal domain"/>
    <property type="match status" value="1"/>
</dbReference>
<dbReference type="Pfam" id="PF21079">
    <property type="entry name" value="GDH_HM2"/>
    <property type="match status" value="1"/>
</dbReference>
<feature type="domain" description="NAD-glutamate dehydrogenase ACT2" evidence="5">
    <location>
        <begin position="413"/>
        <end position="501"/>
    </location>
</feature>
<dbReference type="EC" id="1.4.1.2" evidence="7"/>
<dbReference type="InterPro" id="IPR049059">
    <property type="entry name" value="NAD_Glu_DH_HM1"/>
</dbReference>
<dbReference type="InterPro" id="IPR048381">
    <property type="entry name" value="GDH_C"/>
</dbReference>
<dbReference type="GO" id="GO:0004069">
    <property type="term" value="F:L-aspartate:2-oxoglutarate aminotransferase activity"/>
    <property type="evidence" value="ECO:0007669"/>
    <property type="project" value="InterPro"/>
</dbReference>
<dbReference type="InterPro" id="IPR049064">
    <property type="entry name" value="NAD_Glu_DH_ACT3"/>
</dbReference>
<accession>Q0A4W8</accession>
<feature type="domain" description="NAD-glutamate dehydrogenase ACT3" evidence="6">
    <location>
        <begin position="556"/>
        <end position="634"/>
    </location>
</feature>
<keyword evidence="1 7" id="KW-0560">Oxidoreductase</keyword>
<dbReference type="Proteomes" id="UP000001962">
    <property type="component" value="Chromosome"/>
</dbReference>
<dbReference type="HOGENOM" id="CLU_003404_1_1_6"/>
<dbReference type="GO" id="GO:0006538">
    <property type="term" value="P:L-glutamate catabolic process"/>
    <property type="evidence" value="ECO:0007669"/>
    <property type="project" value="InterPro"/>
</dbReference>
<reference evidence="8" key="1">
    <citation type="submission" date="2006-08" db="EMBL/GenBank/DDBJ databases">
        <title>Complete sequence of Alkalilimnicola ehrilichei MLHE-1.</title>
        <authorList>
            <person name="Copeland A."/>
            <person name="Lucas S."/>
            <person name="Lapidus A."/>
            <person name="Barry K."/>
            <person name="Detter J.C."/>
            <person name="Glavina del Rio T."/>
            <person name="Hammon N."/>
            <person name="Israni S."/>
            <person name="Dalin E."/>
            <person name="Tice H."/>
            <person name="Pitluck S."/>
            <person name="Sims D."/>
            <person name="Brettin T."/>
            <person name="Bruce D."/>
            <person name="Han C."/>
            <person name="Tapia R."/>
            <person name="Gilna P."/>
            <person name="Schmutz J."/>
            <person name="Larimer F."/>
            <person name="Land M."/>
            <person name="Hauser L."/>
            <person name="Kyrpides N."/>
            <person name="Mikhailova N."/>
            <person name="Oremland R.S."/>
            <person name="Hoeft S.E."/>
            <person name="Switzer-Blum J."/>
            <person name="Kulp T."/>
            <person name="King G."/>
            <person name="Tabita R."/>
            <person name="Witte B."/>
            <person name="Santini J.M."/>
            <person name="Basu P."/>
            <person name="Hollibaugh J.T."/>
            <person name="Xie G."/>
            <person name="Stolz J.F."/>
            <person name="Richardson P."/>
        </authorList>
    </citation>
    <scope>NUCLEOTIDE SEQUENCE [LARGE SCALE GENOMIC DNA]</scope>
    <source>
        <strain evidence="8">ATCC BAA-1101 / DSM 17681 / MLHE-1</strain>
    </source>
</reference>
<dbReference type="EMBL" id="CP000453">
    <property type="protein sequence ID" value="ABI58119.1"/>
    <property type="molecule type" value="Genomic_DNA"/>
</dbReference>
<dbReference type="InterPro" id="IPR046346">
    <property type="entry name" value="Aminoacid_DH-like_N_sf"/>
</dbReference>
<sequence>MGGSGMVYAVDREHEELIQVVVDQVEQRWPRERADDVAAFLRLYYEDASPEDLTQRNPADLYGAAIFHWQLAQKRRPGIPLIQVYNPSPERHGWESTHTIAQVVTDDMPFLVDSLSLAMNRLGLTLHLVIHPVMEATRDGNGRLQAVRALDPDAQAVQGAEAFMHFEVDRQSGDEALNALREELEKVLRAVRHAVEDWQPMRERMRRCITNLKRNPPPENDDDLSEVCDFLDWLSDNHFTYLGYRKYDLREERGELQLRPQRETGLGILRDREGGRSTSFSTLPAAVRRKALEPCPLVITKSNSRSLVHRPGYMDYIGIKRYDRNGKVIGEHRFLGLYTSAAYNRNPRAIPLLRQRIQRVIDRSGLHPRSHAGKALVNIMETYPRDELFQISTDTLYRTVLGILHLQERQRVRLFARHDDYQRFVSCLVYAPRERYNTEVREQMQAILQEELGGTRSEFTVQLSESVLARIHFIIRLDRPGIPEYDTAALERHLAATMRSWRDDLHDALVEHFGEEVGNALHTRYGRAFSAAYREDVSPRTAVLDVSRMERLEAGDLAMSLYRALEAPPDELRLKLLKLGDPIVLSDALPVLENMGVEVLDERPYEVRPADRPTGWMHDFGLRYPGAEDLNLDTVREPFQEAFIRVWHGELEDDGFNRLILAARLKPREVVILRAYCKYLRQAGTPFSQSYIEDTLSRNAEIARLLVRMFRARFHPRYQDARREARLATEIDTALRDVASLDEDRILRRYLAAIQATRRTSYYRGVAAGEPVEHIAFKLSPETIPGVPRPHPWAEIYVYSPRVEGVHLRGGPVARGGLRWSDRREDFRSEILGLMKAQTVKNAVIVPVGAKGGFVVKRHLQDREAMADEVRRCYQGFIRALLDVTDNRVAGELQPPPEVVRHDADDPYLVVAADKGTATFSDLANAIAAEYDFWLGDAFASGGAHGYDHKKMGITARGAWEAVKRHFRELGRDIQNEPFTVAGIGDMSGDVFGNGMLLSRHIRLVAAFDHRHIFIDPDPDAETGYAERERLFRLPRSSWADYDKALISEGGGVWPRSAKSIPLTPQVRQVLQIDAQQLTPAELIRAILAAPLDLLWNGGIGTYVKASAESHTDVGDRSTEDTRIDASELRVKVFGEGGNLGITQRGRIEFARRGGHINTDAIDNSGGVDCSDHEVNIKILLKEVVDDGDLTVKHRNQLLEDMTESVAELVLADNYAQTGALSLAEAAAPELLNEQVRFIRRLERDGRLNRRLEALPDEEELAERAAAAQGLTRPETAVLLAYGKIVAQEALAHSDLPEEAWLQDVLHAYFPAPIRERWGDRIASHRLRREIIATQVANLLINRLGPTFFFRMGEKASAPADAVTRAAYAAMEVFALDGLWRAVCALDTRVAASHQRTMLSTVQALHERATLWLLRNLGTRLDIGETVQRMQPQVANLQPRLLALLPIQDREELEGRAGTLASGDVPAELARQAGTLEALYPALDLVKVAQETDCDLERVAALYFGLAQQLGLDWLRRAITSFVPADAWQERLRLGLEEDYYQHLRELTRDLVRDSDPAAAPEECLSQFLSDFGPAVDRVEQLLSELRSVGHVELPMLAVTTQELKNLAQAGAASGP</sequence>
<proteinExistence type="predicted"/>
<dbReference type="InterPro" id="IPR007780">
    <property type="entry name" value="NAD_Glu_DH_bac"/>
</dbReference>
<dbReference type="InterPro" id="IPR049062">
    <property type="entry name" value="NAD_Glu_DH_ACT2"/>
</dbReference>
<dbReference type="eggNOG" id="COG2902">
    <property type="taxonomic scope" value="Bacteria"/>
</dbReference>
<dbReference type="KEGG" id="aeh:Mlg_2779"/>
<evidence type="ECO:0000313" key="8">
    <source>
        <dbReference type="Proteomes" id="UP000001962"/>
    </source>
</evidence>
<dbReference type="Pfam" id="PF21077">
    <property type="entry name" value="GDH_ACT3"/>
    <property type="match status" value="1"/>
</dbReference>
<dbReference type="InterPro" id="IPR028971">
    <property type="entry name" value="NAD-GDH_cat"/>
</dbReference>
<keyword evidence="8" id="KW-1185">Reference proteome</keyword>
<dbReference type="InterPro" id="IPR049056">
    <property type="entry name" value="NAD_Glu_DH_HM3"/>
</dbReference>
<dbReference type="Pfam" id="PF21074">
    <property type="entry name" value="GDH_C"/>
    <property type="match status" value="1"/>
</dbReference>
<protein>
    <submittedName>
        <fullName evidence="7">Glutamate dehydrogenase (NAD)</fullName>
        <ecNumber evidence="7">1.4.1.2</ecNumber>
    </submittedName>
</protein>
<dbReference type="PANTHER" id="PTHR43403:SF1">
    <property type="entry name" value="NAD-SPECIFIC GLUTAMATE DEHYDROGENASE"/>
    <property type="match status" value="1"/>
</dbReference>
<evidence type="ECO:0000313" key="7">
    <source>
        <dbReference type="EMBL" id="ABI58119.1"/>
    </source>
</evidence>